<dbReference type="GO" id="GO:0005634">
    <property type="term" value="C:nucleus"/>
    <property type="evidence" value="ECO:0007669"/>
    <property type="project" value="TreeGrafter"/>
</dbReference>
<dbReference type="InterPro" id="IPR050863">
    <property type="entry name" value="CenT-Element_Derived"/>
</dbReference>
<dbReference type="OrthoDB" id="6428588at2759"/>
<dbReference type="AlphaFoldDB" id="A0A8X6J8W5"/>
<evidence type="ECO:0000259" key="1">
    <source>
        <dbReference type="Pfam" id="PF03184"/>
    </source>
</evidence>
<keyword evidence="3" id="KW-1185">Reference proteome</keyword>
<sequence>MLMKQAYFGKECQNELFYPHEEKRAPGFKAAKECSTLLLGGDARGDFKLTPLLVYHSKNPKAMKGIFKSTLPVIWESNKKLWINMKIFQNWFTEYFCQSVICYCKIKKLESRALLLIDNALSHPTNISDLITCIPVELVFLLPNTNALIQPMDQGISNFKA</sequence>
<dbReference type="PANTHER" id="PTHR19303:SF26">
    <property type="entry name" value="TIGGER TRANSPOSABLE ELEMENT-DERIVED PROTEIN 1"/>
    <property type="match status" value="1"/>
</dbReference>
<evidence type="ECO:0000313" key="3">
    <source>
        <dbReference type="Proteomes" id="UP000887116"/>
    </source>
</evidence>
<protein>
    <submittedName>
        <fullName evidence="2">Tigger transposable element-derived protein 1</fullName>
    </submittedName>
</protein>
<gene>
    <name evidence="2" type="primary">TIGD1</name>
    <name evidence="2" type="ORF">TNCT_25371</name>
</gene>
<comment type="caution">
    <text evidence="2">The sequence shown here is derived from an EMBL/GenBank/DDBJ whole genome shotgun (WGS) entry which is preliminary data.</text>
</comment>
<reference evidence="2" key="1">
    <citation type="submission" date="2020-07" db="EMBL/GenBank/DDBJ databases">
        <title>Multicomponent nature underlies the extraordinary mechanical properties of spider dragline silk.</title>
        <authorList>
            <person name="Kono N."/>
            <person name="Nakamura H."/>
            <person name="Mori M."/>
            <person name="Yoshida Y."/>
            <person name="Ohtoshi R."/>
            <person name="Malay A.D."/>
            <person name="Moran D.A.P."/>
            <person name="Tomita M."/>
            <person name="Numata K."/>
            <person name="Arakawa K."/>
        </authorList>
    </citation>
    <scope>NUCLEOTIDE SEQUENCE</scope>
</reference>
<dbReference type="PANTHER" id="PTHR19303">
    <property type="entry name" value="TRANSPOSON"/>
    <property type="match status" value="1"/>
</dbReference>
<dbReference type="GO" id="GO:0003677">
    <property type="term" value="F:DNA binding"/>
    <property type="evidence" value="ECO:0007669"/>
    <property type="project" value="TreeGrafter"/>
</dbReference>
<dbReference type="Pfam" id="PF03184">
    <property type="entry name" value="DDE_1"/>
    <property type="match status" value="1"/>
</dbReference>
<name>A0A8X6J8W5_TRICU</name>
<accession>A0A8X6J8W5</accession>
<feature type="domain" description="DDE-1" evidence="1">
    <location>
        <begin position="35"/>
        <end position="160"/>
    </location>
</feature>
<dbReference type="InterPro" id="IPR004875">
    <property type="entry name" value="DDE_SF_endonuclease_dom"/>
</dbReference>
<proteinExistence type="predicted"/>
<organism evidence="2 3">
    <name type="scientific">Trichonephila clavata</name>
    <name type="common">Joro spider</name>
    <name type="synonym">Nephila clavata</name>
    <dbReference type="NCBI Taxonomy" id="2740835"/>
    <lineage>
        <taxon>Eukaryota</taxon>
        <taxon>Metazoa</taxon>
        <taxon>Ecdysozoa</taxon>
        <taxon>Arthropoda</taxon>
        <taxon>Chelicerata</taxon>
        <taxon>Arachnida</taxon>
        <taxon>Araneae</taxon>
        <taxon>Araneomorphae</taxon>
        <taxon>Entelegynae</taxon>
        <taxon>Araneoidea</taxon>
        <taxon>Nephilidae</taxon>
        <taxon>Trichonephila</taxon>
    </lineage>
</organism>
<evidence type="ECO:0000313" key="2">
    <source>
        <dbReference type="EMBL" id="GFQ96885.1"/>
    </source>
</evidence>
<dbReference type="Proteomes" id="UP000887116">
    <property type="component" value="Unassembled WGS sequence"/>
</dbReference>
<dbReference type="EMBL" id="BMAO01024675">
    <property type="protein sequence ID" value="GFQ96885.1"/>
    <property type="molecule type" value="Genomic_DNA"/>
</dbReference>